<dbReference type="RefSeq" id="WP_131933884.1">
    <property type="nucleotide sequence ID" value="NZ_SMDF01000012.1"/>
</dbReference>
<dbReference type="EMBL" id="SMDG01000012">
    <property type="protein sequence ID" value="TCW53177.1"/>
    <property type="molecule type" value="Genomic_DNA"/>
</dbReference>
<accession>A0A4R4BBX8</accession>
<gene>
    <name evidence="1" type="ORF">EC910_112126</name>
</gene>
<sequence length="90" mass="9985">MNLFPMRIAVVAPAAPSTHVASGHGGTPSIGIESPATWQHLLQYPSYGQYGMQPGYTPFTPTLPSSPVIYQYHYHFPALYFQEFHGTFNI</sequence>
<evidence type="ECO:0000313" key="1">
    <source>
        <dbReference type="EMBL" id="TCW53177.1"/>
    </source>
</evidence>
<proteinExistence type="predicted"/>
<name>A0A4R4BBX8_BACTU</name>
<organism evidence="1 2">
    <name type="scientific">Bacillus thuringiensis</name>
    <dbReference type="NCBI Taxonomy" id="1428"/>
    <lineage>
        <taxon>Bacteria</taxon>
        <taxon>Bacillati</taxon>
        <taxon>Bacillota</taxon>
        <taxon>Bacilli</taxon>
        <taxon>Bacillales</taxon>
        <taxon>Bacillaceae</taxon>
        <taxon>Bacillus</taxon>
        <taxon>Bacillus cereus group</taxon>
    </lineage>
</organism>
<evidence type="ECO:0000313" key="2">
    <source>
        <dbReference type="Proteomes" id="UP000295285"/>
    </source>
</evidence>
<dbReference type="Proteomes" id="UP000295285">
    <property type="component" value="Unassembled WGS sequence"/>
</dbReference>
<comment type="caution">
    <text evidence="1">The sequence shown here is derived from an EMBL/GenBank/DDBJ whole genome shotgun (WGS) entry which is preliminary data.</text>
</comment>
<reference evidence="1 2" key="1">
    <citation type="submission" date="2019-03" db="EMBL/GenBank/DDBJ databases">
        <title>Above-ground endophytic microbial communities from plants in different locations in the United States.</title>
        <authorList>
            <person name="Frank C."/>
        </authorList>
    </citation>
    <scope>NUCLEOTIDE SEQUENCE [LARGE SCALE GENOMIC DNA]</scope>
    <source>
        <strain evidence="1 2">LP_2_YM</strain>
    </source>
</reference>
<dbReference type="AlphaFoldDB" id="A0A4R4BBX8"/>
<protein>
    <submittedName>
        <fullName evidence="1">Uncharacterized protein</fullName>
    </submittedName>
</protein>